<keyword evidence="3" id="KW-1185">Reference proteome</keyword>
<dbReference type="Proteomes" id="UP001454036">
    <property type="component" value="Unassembled WGS sequence"/>
</dbReference>
<evidence type="ECO:0000313" key="3">
    <source>
        <dbReference type="Proteomes" id="UP001454036"/>
    </source>
</evidence>
<dbReference type="GO" id="GO:0003676">
    <property type="term" value="F:nucleic acid binding"/>
    <property type="evidence" value="ECO:0007669"/>
    <property type="project" value="InterPro"/>
</dbReference>
<protein>
    <recommendedName>
        <fullName evidence="1">Integrase catalytic domain-containing protein</fullName>
    </recommendedName>
</protein>
<dbReference type="GO" id="GO:0015074">
    <property type="term" value="P:DNA integration"/>
    <property type="evidence" value="ECO:0007669"/>
    <property type="project" value="InterPro"/>
</dbReference>
<dbReference type="PANTHER" id="PTHR42648:SF21">
    <property type="entry name" value="CYSTEINE-RICH RLK (RECEPTOR-LIKE PROTEIN KINASE) 8"/>
    <property type="match status" value="1"/>
</dbReference>
<dbReference type="Gene3D" id="3.30.420.10">
    <property type="entry name" value="Ribonuclease H-like superfamily/Ribonuclease H"/>
    <property type="match status" value="1"/>
</dbReference>
<sequence length="313" mass="35839">MNSSTATLDEILLEGKRSGDILVLDMLVTPQKALTSRAQEDVELWYKKLGHTNYHNIQQLIAKVVVRGLPPLVVVTARVLELLHMDLIGPMQVESIAGKKYVYVCVDDFSSAEGIKHEFSAPITPQQNDIVERNNRTLQEMERVMLHPKQIPIKFWVDALNMESHIHNRITLRPSTHTTSYEIWRGRKLNVQYFHIFGSACFLADREPRHKFDMNSDEGIFLVNDNSDDQTEKAPPVKPTDVDSGIEPAARIQRDHQVGNIIGQIYQGMTTRKKDRVDYRKMVGLIGETCFISKEEPKDVKTVLLDEYWINAM</sequence>
<accession>A0AAV3PNW0</accession>
<dbReference type="PANTHER" id="PTHR42648">
    <property type="entry name" value="TRANSPOSASE, PUTATIVE-RELATED"/>
    <property type="match status" value="1"/>
</dbReference>
<gene>
    <name evidence="2" type="ORF">LIER_10338</name>
</gene>
<name>A0AAV3PNW0_LITER</name>
<organism evidence="2 3">
    <name type="scientific">Lithospermum erythrorhizon</name>
    <name type="common">Purple gromwell</name>
    <name type="synonym">Lithospermum officinale var. erythrorhizon</name>
    <dbReference type="NCBI Taxonomy" id="34254"/>
    <lineage>
        <taxon>Eukaryota</taxon>
        <taxon>Viridiplantae</taxon>
        <taxon>Streptophyta</taxon>
        <taxon>Embryophyta</taxon>
        <taxon>Tracheophyta</taxon>
        <taxon>Spermatophyta</taxon>
        <taxon>Magnoliopsida</taxon>
        <taxon>eudicotyledons</taxon>
        <taxon>Gunneridae</taxon>
        <taxon>Pentapetalae</taxon>
        <taxon>asterids</taxon>
        <taxon>lamiids</taxon>
        <taxon>Boraginales</taxon>
        <taxon>Boraginaceae</taxon>
        <taxon>Boraginoideae</taxon>
        <taxon>Lithospermeae</taxon>
        <taxon>Lithospermum</taxon>
    </lineage>
</organism>
<dbReference type="InterPro" id="IPR036397">
    <property type="entry name" value="RNaseH_sf"/>
</dbReference>
<comment type="caution">
    <text evidence="2">The sequence shown here is derived from an EMBL/GenBank/DDBJ whole genome shotgun (WGS) entry which is preliminary data.</text>
</comment>
<evidence type="ECO:0000313" key="2">
    <source>
        <dbReference type="EMBL" id="GAA0151662.1"/>
    </source>
</evidence>
<proteinExistence type="predicted"/>
<reference evidence="2 3" key="1">
    <citation type="submission" date="2024-01" db="EMBL/GenBank/DDBJ databases">
        <title>The complete chloroplast genome sequence of Lithospermum erythrorhizon: insights into the phylogenetic relationship among Boraginaceae species and the maternal lineages of purple gromwells.</title>
        <authorList>
            <person name="Okada T."/>
            <person name="Watanabe K."/>
        </authorList>
    </citation>
    <scope>NUCLEOTIDE SEQUENCE [LARGE SCALE GENOMIC DNA]</scope>
</reference>
<feature type="domain" description="Integrase catalytic" evidence="1">
    <location>
        <begin position="26"/>
        <end position="188"/>
    </location>
</feature>
<dbReference type="InterPro" id="IPR039537">
    <property type="entry name" value="Retrotran_Ty1/copia-like"/>
</dbReference>
<dbReference type="EMBL" id="BAABME010001831">
    <property type="protein sequence ID" value="GAA0151662.1"/>
    <property type="molecule type" value="Genomic_DNA"/>
</dbReference>
<dbReference type="AlphaFoldDB" id="A0AAV3PNW0"/>
<dbReference type="InterPro" id="IPR012337">
    <property type="entry name" value="RNaseH-like_sf"/>
</dbReference>
<dbReference type="SUPFAM" id="SSF53098">
    <property type="entry name" value="Ribonuclease H-like"/>
    <property type="match status" value="1"/>
</dbReference>
<dbReference type="InterPro" id="IPR001584">
    <property type="entry name" value="Integrase_cat-core"/>
</dbReference>
<evidence type="ECO:0000259" key="1">
    <source>
        <dbReference type="PROSITE" id="PS50994"/>
    </source>
</evidence>
<dbReference type="PROSITE" id="PS50994">
    <property type="entry name" value="INTEGRASE"/>
    <property type="match status" value="1"/>
</dbReference>